<feature type="region of interest" description="Disordered" evidence="1">
    <location>
        <begin position="131"/>
        <end position="150"/>
    </location>
</feature>
<sequence>MASIAATDAIYNSYESLNGVDILTDNNQLMVFDSSSHDHDPYLNPYNGTDRIETESDKHEYLQLNRCSENCESEVFNGDVEEPNTGRDTPSSHDSELYIHMYDQPNRTETECDKLDYTQLQRCTTFGEVENDNIQETNNDSEGRSDGIEF</sequence>
<proteinExistence type="predicted"/>
<comment type="caution">
    <text evidence="2">The sequence shown here is derived from an EMBL/GenBank/DDBJ whole genome shotgun (WGS) entry which is preliminary data.</text>
</comment>
<evidence type="ECO:0000313" key="2">
    <source>
        <dbReference type="EMBL" id="KAK6186741.1"/>
    </source>
</evidence>
<protein>
    <submittedName>
        <fullName evidence="2">Uncharacterized protein</fullName>
    </submittedName>
</protein>
<dbReference type="EMBL" id="JAZGQO010000005">
    <property type="protein sequence ID" value="KAK6186741.1"/>
    <property type="molecule type" value="Genomic_DNA"/>
</dbReference>
<dbReference type="Proteomes" id="UP001347796">
    <property type="component" value="Unassembled WGS sequence"/>
</dbReference>
<feature type="region of interest" description="Disordered" evidence="1">
    <location>
        <begin position="75"/>
        <end position="95"/>
    </location>
</feature>
<evidence type="ECO:0000313" key="3">
    <source>
        <dbReference type="Proteomes" id="UP001347796"/>
    </source>
</evidence>
<accession>A0AAN8K078</accession>
<name>A0AAN8K078_PATCE</name>
<gene>
    <name evidence="2" type="ORF">SNE40_006019</name>
</gene>
<dbReference type="AlphaFoldDB" id="A0AAN8K078"/>
<evidence type="ECO:0000256" key="1">
    <source>
        <dbReference type="SAM" id="MobiDB-lite"/>
    </source>
</evidence>
<feature type="compositionally biased region" description="Basic and acidic residues" evidence="1">
    <location>
        <begin position="141"/>
        <end position="150"/>
    </location>
</feature>
<keyword evidence="3" id="KW-1185">Reference proteome</keyword>
<reference evidence="2 3" key="1">
    <citation type="submission" date="2024-01" db="EMBL/GenBank/DDBJ databases">
        <title>The genome of the rayed Mediterranean limpet Patella caerulea (Linnaeus, 1758).</title>
        <authorList>
            <person name="Anh-Thu Weber A."/>
            <person name="Halstead-Nussloch G."/>
        </authorList>
    </citation>
    <scope>NUCLEOTIDE SEQUENCE [LARGE SCALE GENOMIC DNA]</scope>
    <source>
        <strain evidence="2">AATW-2023a</strain>
        <tissue evidence="2">Whole specimen</tissue>
    </source>
</reference>
<organism evidence="2 3">
    <name type="scientific">Patella caerulea</name>
    <name type="common">Rayed Mediterranean limpet</name>
    <dbReference type="NCBI Taxonomy" id="87958"/>
    <lineage>
        <taxon>Eukaryota</taxon>
        <taxon>Metazoa</taxon>
        <taxon>Spiralia</taxon>
        <taxon>Lophotrochozoa</taxon>
        <taxon>Mollusca</taxon>
        <taxon>Gastropoda</taxon>
        <taxon>Patellogastropoda</taxon>
        <taxon>Patelloidea</taxon>
        <taxon>Patellidae</taxon>
        <taxon>Patella</taxon>
    </lineage>
</organism>